<dbReference type="InterPro" id="IPR002347">
    <property type="entry name" value="SDR_fam"/>
</dbReference>
<dbReference type="NCBIfam" id="NF005559">
    <property type="entry name" value="PRK07231.1"/>
    <property type="match status" value="1"/>
</dbReference>
<evidence type="ECO:0000256" key="2">
    <source>
        <dbReference type="ARBA" id="ARBA00023002"/>
    </source>
</evidence>
<dbReference type="InterPro" id="IPR020904">
    <property type="entry name" value="Sc_DH/Rdtase_CS"/>
</dbReference>
<dbReference type="Proteomes" id="UP000253831">
    <property type="component" value="Unassembled WGS sequence"/>
</dbReference>
<keyword evidence="2" id="KW-0560">Oxidoreductase</keyword>
<dbReference type="PRINTS" id="PR00080">
    <property type="entry name" value="SDRFAMILY"/>
</dbReference>
<gene>
    <name evidence="3" type="ORF">DVS81_07240</name>
</gene>
<dbReference type="Pfam" id="PF13561">
    <property type="entry name" value="adh_short_C2"/>
    <property type="match status" value="1"/>
</dbReference>
<protein>
    <submittedName>
        <fullName evidence="3">SDR family NAD(P)-dependent oxidoreductase</fullName>
    </submittedName>
</protein>
<dbReference type="EMBL" id="QPGA01000009">
    <property type="protein sequence ID" value="RDE51275.1"/>
    <property type="molecule type" value="Genomic_DNA"/>
</dbReference>
<dbReference type="GO" id="GO:0005975">
    <property type="term" value="P:carbohydrate metabolic process"/>
    <property type="evidence" value="ECO:0007669"/>
    <property type="project" value="UniProtKB-ARBA"/>
</dbReference>
<organism evidence="3 4">
    <name type="scientific">Candidatus Accumulibacter meliphilus</name>
    <dbReference type="NCBI Taxonomy" id="2211374"/>
    <lineage>
        <taxon>Bacteria</taxon>
        <taxon>Pseudomonadati</taxon>
        <taxon>Pseudomonadota</taxon>
        <taxon>Betaproteobacteria</taxon>
        <taxon>Candidatus Accumulibacter</taxon>
    </lineage>
</organism>
<dbReference type="Gene3D" id="3.40.50.720">
    <property type="entry name" value="NAD(P)-binding Rossmann-like Domain"/>
    <property type="match status" value="1"/>
</dbReference>
<comment type="similarity">
    <text evidence="1">Belongs to the short-chain dehydrogenases/reductases (SDR) family.</text>
</comment>
<reference evidence="3 4" key="1">
    <citation type="submission" date="2018-05" db="EMBL/GenBank/DDBJ databases">
        <title>Integrated omic analyses show evidence that a Ca. Accumulibacter phosphatis strain performs denitrification under micro-aerobic conditions.</title>
        <authorList>
            <person name="Camejo P.Y."/>
            <person name="Katherine M.D."/>
            <person name="Daniel N.R."/>
        </authorList>
    </citation>
    <scope>NUCLEOTIDE SEQUENCE [LARGE SCALE GENOMIC DNA]</scope>
    <source>
        <strain evidence="3">UW-LDO-IC</strain>
    </source>
</reference>
<dbReference type="FunFam" id="3.40.50.720:FF:000240">
    <property type="entry name" value="SDR family oxidoreductase"/>
    <property type="match status" value="1"/>
</dbReference>
<dbReference type="PANTHER" id="PTHR42760">
    <property type="entry name" value="SHORT-CHAIN DEHYDROGENASES/REDUCTASES FAMILY MEMBER"/>
    <property type="match status" value="1"/>
</dbReference>
<dbReference type="PROSITE" id="PS00061">
    <property type="entry name" value="ADH_SHORT"/>
    <property type="match status" value="1"/>
</dbReference>
<dbReference type="PANTHER" id="PTHR42760:SF115">
    <property type="entry name" value="3-OXOACYL-[ACYL-CARRIER-PROTEIN] REDUCTASE FABG"/>
    <property type="match status" value="1"/>
</dbReference>
<dbReference type="GO" id="GO:0016616">
    <property type="term" value="F:oxidoreductase activity, acting on the CH-OH group of donors, NAD or NADP as acceptor"/>
    <property type="evidence" value="ECO:0007669"/>
    <property type="project" value="UniProtKB-ARBA"/>
</dbReference>
<dbReference type="AlphaFoldDB" id="A0A369XPE3"/>
<name>A0A369XPE3_9PROT</name>
<evidence type="ECO:0000256" key="1">
    <source>
        <dbReference type="ARBA" id="ARBA00006484"/>
    </source>
</evidence>
<dbReference type="SUPFAM" id="SSF51735">
    <property type="entry name" value="NAD(P)-binding Rossmann-fold domains"/>
    <property type="match status" value="1"/>
</dbReference>
<sequence length="250" mass="26675">MKKFANKTAYVTGGAAGIGKVVSLGLAKEGIDVAIVDVDLEGARKVSKEIEEMGRRSLAIQCDVTSEEGVQKMVDTIVSEWGKIDIAFNNAGIADNTAATDMEYAAWRRLMDINLNGVFLCCRAAGRQMIAQKSGVIINTASMSGSVVNVPQPQCSYNASKAAVIMLSKSLAVEWASHNVRVNSLSPGYIGTEMTVAAPEEWKSVWTAMTPQRRMGTPEELVGAVLYLADDASSFTTGMDLMVDGGYSCV</sequence>
<evidence type="ECO:0000313" key="4">
    <source>
        <dbReference type="Proteomes" id="UP000253831"/>
    </source>
</evidence>
<proteinExistence type="inferred from homology"/>
<evidence type="ECO:0000313" key="3">
    <source>
        <dbReference type="EMBL" id="RDE51275.1"/>
    </source>
</evidence>
<dbReference type="PRINTS" id="PR00081">
    <property type="entry name" value="GDHRDH"/>
</dbReference>
<comment type="caution">
    <text evidence="3">The sequence shown here is derived from an EMBL/GenBank/DDBJ whole genome shotgun (WGS) entry which is preliminary data.</text>
</comment>
<accession>A0A369XPE3</accession>
<dbReference type="InterPro" id="IPR036291">
    <property type="entry name" value="NAD(P)-bd_dom_sf"/>
</dbReference>